<evidence type="ECO:0000256" key="4">
    <source>
        <dbReference type="ARBA" id="ARBA00022723"/>
    </source>
</evidence>
<keyword evidence="2 10" id="KW-0645">Protease</keyword>
<evidence type="ECO:0000256" key="3">
    <source>
        <dbReference type="ARBA" id="ARBA00022692"/>
    </source>
</evidence>
<dbReference type="InterPro" id="IPR001915">
    <property type="entry name" value="Peptidase_M48"/>
</dbReference>
<gene>
    <name evidence="13" type="ORF">GTP44_23430</name>
</gene>
<evidence type="ECO:0000256" key="2">
    <source>
        <dbReference type="ARBA" id="ARBA00022670"/>
    </source>
</evidence>
<keyword evidence="6 10" id="KW-0862">Zinc</keyword>
<dbReference type="Proteomes" id="UP000474565">
    <property type="component" value="Unassembled WGS sequence"/>
</dbReference>
<organism evidence="13 14">
    <name type="scientific">Duganella lactea</name>
    <dbReference type="NCBI Taxonomy" id="2692173"/>
    <lineage>
        <taxon>Bacteria</taxon>
        <taxon>Pseudomonadati</taxon>
        <taxon>Pseudomonadota</taxon>
        <taxon>Betaproteobacteria</taxon>
        <taxon>Burkholderiales</taxon>
        <taxon>Oxalobacteraceae</taxon>
        <taxon>Telluria group</taxon>
        <taxon>Duganella</taxon>
    </lineage>
</organism>
<evidence type="ECO:0000256" key="10">
    <source>
        <dbReference type="RuleBase" id="RU003983"/>
    </source>
</evidence>
<feature type="transmembrane region" description="Helical" evidence="11">
    <location>
        <begin position="28"/>
        <end position="47"/>
    </location>
</feature>
<proteinExistence type="inferred from homology"/>
<comment type="similarity">
    <text evidence="10">Belongs to the peptidase M48 family.</text>
</comment>
<evidence type="ECO:0000256" key="9">
    <source>
        <dbReference type="ARBA" id="ARBA00023136"/>
    </source>
</evidence>
<keyword evidence="9 11" id="KW-0472">Membrane</keyword>
<evidence type="ECO:0000256" key="7">
    <source>
        <dbReference type="ARBA" id="ARBA00022989"/>
    </source>
</evidence>
<dbReference type="Gene3D" id="3.30.2010.10">
    <property type="entry name" value="Metalloproteases ('zincins'), catalytic domain"/>
    <property type="match status" value="1"/>
</dbReference>
<dbReference type="GO" id="GO:0006508">
    <property type="term" value="P:proteolysis"/>
    <property type="evidence" value="ECO:0007669"/>
    <property type="project" value="UniProtKB-KW"/>
</dbReference>
<protein>
    <submittedName>
        <fullName evidence="13">M48 family metalloprotease</fullName>
    </submittedName>
</protein>
<evidence type="ECO:0000256" key="6">
    <source>
        <dbReference type="ARBA" id="ARBA00022833"/>
    </source>
</evidence>
<dbReference type="GO" id="GO:0046872">
    <property type="term" value="F:metal ion binding"/>
    <property type="evidence" value="ECO:0007669"/>
    <property type="project" value="UniProtKB-KW"/>
</dbReference>
<keyword evidence="1" id="KW-1003">Cell membrane</keyword>
<evidence type="ECO:0000256" key="5">
    <source>
        <dbReference type="ARBA" id="ARBA00022801"/>
    </source>
</evidence>
<dbReference type="InterPro" id="IPR050083">
    <property type="entry name" value="HtpX_protease"/>
</dbReference>
<keyword evidence="8 10" id="KW-0482">Metalloprotease</keyword>
<dbReference type="EMBL" id="WWCP01000042">
    <property type="protein sequence ID" value="MYM84886.1"/>
    <property type="molecule type" value="Genomic_DNA"/>
</dbReference>
<dbReference type="PANTHER" id="PTHR43221:SF2">
    <property type="entry name" value="PROTEASE HTPX HOMOLOG"/>
    <property type="match status" value="1"/>
</dbReference>
<feature type="transmembrane region" description="Helical" evidence="11">
    <location>
        <begin position="131"/>
        <end position="147"/>
    </location>
</feature>
<dbReference type="GO" id="GO:0004222">
    <property type="term" value="F:metalloendopeptidase activity"/>
    <property type="evidence" value="ECO:0007669"/>
    <property type="project" value="InterPro"/>
</dbReference>
<keyword evidence="5 10" id="KW-0378">Hydrolase</keyword>
<dbReference type="RefSeq" id="WP_161021297.1">
    <property type="nucleotide sequence ID" value="NZ_WWCP01000042.1"/>
</dbReference>
<evidence type="ECO:0000313" key="14">
    <source>
        <dbReference type="Proteomes" id="UP000474565"/>
    </source>
</evidence>
<evidence type="ECO:0000256" key="8">
    <source>
        <dbReference type="ARBA" id="ARBA00023049"/>
    </source>
</evidence>
<evidence type="ECO:0000259" key="12">
    <source>
        <dbReference type="Pfam" id="PF01435"/>
    </source>
</evidence>
<evidence type="ECO:0000256" key="11">
    <source>
        <dbReference type="SAM" id="Phobius"/>
    </source>
</evidence>
<comment type="caution">
    <text evidence="13">The sequence shown here is derived from an EMBL/GenBank/DDBJ whole genome shotgun (WGS) entry which is preliminary data.</text>
</comment>
<sequence>MLAFFCIIAGGLFLLAVADWLAPDPSQANLAQAIAVGLFLFLFYACAPSYARFIGANVIVDQEMLTRLNSARCDRIRANLLLYDDDVKNANAVGLVPGYATIYITRSFLQHLSDVGLRGILAHESTHVREFHLLVIAIYASVFASLAQLTGDVYFFVSGVLGFLALRRQLEFRADAGGARMAGKTAMIEALVELAVICPSYRFERWVVFLTPYPTLSMRLQALRTGKKPFV</sequence>
<keyword evidence="7 11" id="KW-1133">Transmembrane helix</keyword>
<feature type="domain" description="Peptidase M48" evidence="12">
    <location>
        <begin position="82"/>
        <end position="225"/>
    </location>
</feature>
<comment type="cofactor">
    <cofactor evidence="10">
        <name>Zn(2+)</name>
        <dbReference type="ChEBI" id="CHEBI:29105"/>
    </cofactor>
    <text evidence="10">Binds 1 zinc ion per subunit.</text>
</comment>
<dbReference type="PANTHER" id="PTHR43221">
    <property type="entry name" value="PROTEASE HTPX"/>
    <property type="match status" value="1"/>
</dbReference>
<evidence type="ECO:0000313" key="13">
    <source>
        <dbReference type="EMBL" id="MYM84886.1"/>
    </source>
</evidence>
<keyword evidence="4" id="KW-0479">Metal-binding</keyword>
<name>A0A6L8MS89_9BURK</name>
<accession>A0A6L8MS89</accession>
<dbReference type="AlphaFoldDB" id="A0A6L8MS89"/>
<evidence type="ECO:0000256" key="1">
    <source>
        <dbReference type="ARBA" id="ARBA00022475"/>
    </source>
</evidence>
<keyword evidence="3 11" id="KW-0812">Transmembrane</keyword>
<dbReference type="Pfam" id="PF01435">
    <property type="entry name" value="Peptidase_M48"/>
    <property type="match status" value="1"/>
</dbReference>
<reference evidence="13 14" key="1">
    <citation type="submission" date="2019-12" db="EMBL/GenBank/DDBJ databases">
        <title>Novel species isolated from a subtropical stream in China.</title>
        <authorList>
            <person name="Lu H."/>
        </authorList>
    </citation>
    <scope>NUCLEOTIDE SEQUENCE [LARGE SCALE GENOMIC DNA]</scope>
    <source>
        <strain evidence="13 14">FT50W</strain>
    </source>
</reference>